<proteinExistence type="predicted"/>
<dbReference type="Gene3D" id="3.20.80.10">
    <property type="entry name" value="Regulatory factor, effector binding domain"/>
    <property type="match status" value="2"/>
</dbReference>
<dbReference type="InterPro" id="IPR011256">
    <property type="entry name" value="Reg_factor_effector_dom_sf"/>
</dbReference>
<dbReference type="PANTHER" id="PTHR11220:SF58">
    <property type="entry name" value="SOUL HEME-BINDING FAMILY PROTEIN"/>
    <property type="match status" value="1"/>
</dbReference>
<dbReference type="Pfam" id="PF04832">
    <property type="entry name" value="SOUL"/>
    <property type="match status" value="1"/>
</dbReference>
<dbReference type="EMBL" id="WTYE01000001">
    <property type="protein sequence ID" value="MXP32870.1"/>
    <property type="molecule type" value="Genomic_DNA"/>
</dbReference>
<organism evidence="1 2">
    <name type="scientific">Parerythrobacter jejuensis</name>
    <dbReference type="NCBI Taxonomy" id="795812"/>
    <lineage>
        <taxon>Bacteria</taxon>
        <taxon>Pseudomonadati</taxon>
        <taxon>Pseudomonadota</taxon>
        <taxon>Alphaproteobacteria</taxon>
        <taxon>Sphingomonadales</taxon>
        <taxon>Erythrobacteraceae</taxon>
        <taxon>Parerythrobacter</taxon>
    </lineage>
</organism>
<dbReference type="Proteomes" id="UP000446786">
    <property type="component" value="Unassembled WGS sequence"/>
</dbReference>
<evidence type="ECO:0000313" key="1">
    <source>
        <dbReference type="EMBL" id="MXP32870.1"/>
    </source>
</evidence>
<dbReference type="AlphaFoldDB" id="A0A845ARD3"/>
<dbReference type="RefSeq" id="WP_160780167.1">
    <property type="nucleotide sequence ID" value="NZ_BAAAZF010000001.1"/>
</dbReference>
<evidence type="ECO:0000313" key="2">
    <source>
        <dbReference type="Proteomes" id="UP000446786"/>
    </source>
</evidence>
<accession>A0A845ARD3</accession>
<reference evidence="1 2" key="1">
    <citation type="submission" date="2019-12" db="EMBL/GenBank/DDBJ databases">
        <title>Genomic-based taxomic classification of the family Erythrobacteraceae.</title>
        <authorList>
            <person name="Xu L."/>
        </authorList>
    </citation>
    <scope>NUCLEOTIDE SEQUENCE [LARGE SCALE GENOMIC DNA]</scope>
    <source>
        <strain evidence="1 2">JCM 16677</strain>
    </source>
</reference>
<name>A0A845ARD3_9SPHN</name>
<keyword evidence="2" id="KW-1185">Reference proteome</keyword>
<dbReference type="OrthoDB" id="2156220at2"/>
<sequence length="210" mass="22746">MRKRLLIAAGIGLAAIGGVAGLAQYRSIEKPAHTVVTADGDFELRQYAPMVVAEVTHSGSRERALNAGFRRLAAYIFAEDRPGEAIAMTSPVIQDPPEKIAMTAPVIQDGDDGGAWRTRFVMPSKYTLDTLPQPPEDIALEEIPGRRMVAVKFAGAPGTADLQAQEVRLREWMATQDLSASGPAEYAFYDAPMVPAPLRRNEVMIPVDAE</sequence>
<comment type="caution">
    <text evidence="1">The sequence shown here is derived from an EMBL/GenBank/DDBJ whole genome shotgun (WGS) entry which is preliminary data.</text>
</comment>
<dbReference type="SUPFAM" id="SSF55136">
    <property type="entry name" value="Probable bacterial effector-binding domain"/>
    <property type="match status" value="1"/>
</dbReference>
<dbReference type="PANTHER" id="PTHR11220">
    <property type="entry name" value="HEME-BINDING PROTEIN-RELATED"/>
    <property type="match status" value="1"/>
</dbReference>
<dbReference type="InterPro" id="IPR006917">
    <property type="entry name" value="SOUL_heme-bd"/>
</dbReference>
<gene>
    <name evidence="1" type="ORF">GRI94_13650</name>
</gene>
<protein>
    <submittedName>
        <fullName evidence="1">Heme-binding protein</fullName>
    </submittedName>
</protein>